<reference evidence="14" key="1">
    <citation type="journal article" date="2017" name="Genome Biol.">
        <title>Comparative genomics reveals high biological diversity and specific adaptations in the industrially and medically important fungal genus Aspergillus.</title>
        <authorList>
            <person name="de Vries R.P."/>
            <person name="Riley R."/>
            <person name="Wiebenga A."/>
            <person name="Aguilar-Osorio G."/>
            <person name="Amillis S."/>
            <person name="Uchima C.A."/>
            <person name="Anderluh G."/>
            <person name="Asadollahi M."/>
            <person name="Askin M."/>
            <person name="Barry K."/>
            <person name="Battaglia E."/>
            <person name="Bayram O."/>
            <person name="Benocci T."/>
            <person name="Braus-Stromeyer S.A."/>
            <person name="Caldana C."/>
            <person name="Canovas D."/>
            <person name="Cerqueira G.C."/>
            <person name="Chen F."/>
            <person name="Chen W."/>
            <person name="Choi C."/>
            <person name="Clum A."/>
            <person name="Dos Santos R.A."/>
            <person name="Damasio A.R."/>
            <person name="Diallinas G."/>
            <person name="Emri T."/>
            <person name="Fekete E."/>
            <person name="Flipphi M."/>
            <person name="Freyberg S."/>
            <person name="Gallo A."/>
            <person name="Gournas C."/>
            <person name="Habgood R."/>
            <person name="Hainaut M."/>
            <person name="Harispe M.L."/>
            <person name="Henrissat B."/>
            <person name="Hilden K.S."/>
            <person name="Hope R."/>
            <person name="Hossain A."/>
            <person name="Karabika E."/>
            <person name="Karaffa L."/>
            <person name="Karanyi Z."/>
            <person name="Krasevec N."/>
            <person name="Kuo A."/>
            <person name="Kusch H."/>
            <person name="LaButti K."/>
            <person name="Lagendijk E.L."/>
            <person name="Lapidus A."/>
            <person name="Levasseur A."/>
            <person name="Lindquist E."/>
            <person name="Lipzen A."/>
            <person name="Logrieco A.F."/>
            <person name="MacCabe A."/>
            <person name="Maekelae M.R."/>
            <person name="Malavazi I."/>
            <person name="Melin P."/>
            <person name="Meyer V."/>
            <person name="Mielnichuk N."/>
            <person name="Miskei M."/>
            <person name="Molnar A.P."/>
            <person name="Mule G."/>
            <person name="Ngan C.Y."/>
            <person name="Orejas M."/>
            <person name="Orosz E."/>
            <person name="Ouedraogo J.P."/>
            <person name="Overkamp K.M."/>
            <person name="Park H.-S."/>
            <person name="Perrone G."/>
            <person name="Piumi F."/>
            <person name="Punt P.J."/>
            <person name="Ram A.F."/>
            <person name="Ramon A."/>
            <person name="Rauscher S."/>
            <person name="Record E."/>
            <person name="Riano-Pachon D.M."/>
            <person name="Robert V."/>
            <person name="Roehrig J."/>
            <person name="Ruller R."/>
            <person name="Salamov A."/>
            <person name="Salih N.S."/>
            <person name="Samson R.A."/>
            <person name="Sandor E."/>
            <person name="Sanguinetti M."/>
            <person name="Schuetze T."/>
            <person name="Sepcic K."/>
            <person name="Shelest E."/>
            <person name="Sherlock G."/>
            <person name="Sophianopoulou V."/>
            <person name="Squina F.M."/>
            <person name="Sun H."/>
            <person name="Susca A."/>
            <person name="Todd R.B."/>
            <person name="Tsang A."/>
            <person name="Unkles S.E."/>
            <person name="van de Wiele N."/>
            <person name="van Rossen-Uffink D."/>
            <person name="Oliveira J.V."/>
            <person name="Vesth T.C."/>
            <person name="Visser J."/>
            <person name="Yu J.-H."/>
            <person name="Zhou M."/>
            <person name="Andersen M.R."/>
            <person name="Archer D.B."/>
            <person name="Baker S.E."/>
            <person name="Benoit I."/>
            <person name="Brakhage A.A."/>
            <person name="Braus G.H."/>
            <person name="Fischer R."/>
            <person name="Frisvad J.C."/>
            <person name="Goldman G.H."/>
            <person name="Houbraken J."/>
            <person name="Oakley B."/>
            <person name="Pocsi I."/>
            <person name="Scazzocchio C."/>
            <person name="Seiboth B."/>
            <person name="vanKuyk P.A."/>
            <person name="Wortman J."/>
            <person name="Dyer P.S."/>
            <person name="Grigoriev I.V."/>
        </authorList>
    </citation>
    <scope>NUCLEOTIDE SEQUENCE [LARGE SCALE GENOMIC DNA]</scope>
    <source>
        <strain evidence="14">ITEM 5010</strain>
    </source>
</reference>
<keyword evidence="14" id="KW-1185">Reference proteome</keyword>
<keyword evidence="6 11" id="KW-0822">Tryptophan biosynthesis</keyword>
<comment type="function">
    <text evidence="2">The alpha subunit is responsible for the aldol cleavage of indoleglycerol phosphate to indole and glyceraldehyde 3-phosphate.</text>
</comment>
<comment type="pathway">
    <text evidence="3 11">Amino-acid biosynthesis; L-tryptophan biosynthesis; L-tryptophan from chorismate: step 5/5.</text>
</comment>
<dbReference type="VEuPathDB" id="FungiDB:ASPCADRAFT_167953"/>
<keyword evidence="5 11" id="KW-0028">Amino-acid biosynthesis</keyword>
<evidence type="ECO:0000256" key="1">
    <source>
        <dbReference type="ARBA" id="ARBA00001933"/>
    </source>
</evidence>
<dbReference type="InterPro" id="IPR013785">
    <property type="entry name" value="Aldolase_TIM"/>
</dbReference>
<dbReference type="SUPFAM" id="SSF53686">
    <property type="entry name" value="Tryptophan synthase beta subunit-like PLP-dependent enzymes"/>
    <property type="match status" value="1"/>
</dbReference>
<dbReference type="UniPathway" id="UPA00035">
    <property type="reaction ID" value="UER00044"/>
</dbReference>
<evidence type="ECO:0000256" key="6">
    <source>
        <dbReference type="ARBA" id="ARBA00022822"/>
    </source>
</evidence>
<dbReference type="FunFam" id="3.40.50.1100:FF:000004">
    <property type="entry name" value="Tryptophan synthase beta chain"/>
    <property type="match status" value="1"/>
</dbReference>
<dbReference type="Proteomes" id="UP000188318">
    <property type="component" value="Unassembled WGS sequence"/>
</dbReference>
<comment type="cofactor">
    <cofactor evidence="1 11">
        <name>pyridoxal 5'-phosphate</name>
        <dbReference type="ChEBI" id="CHEBI:597326"/>
    </cofactor>
</comment>
<dbReference type="NCBIfam" id="TIGR00263">
    <property type="entry name" value="trpB"/>
    <property type="match status" value="1"/>
</dbReference>
<keyword evidence="8 11" id="KW-0057">Aromatic amino acid biosynthesis</keyword>
<dbReference type="Gene3D" id="3.40.50.1100">
    <property type="match status" value="2"/>
</dbReference>
<dbReference type="OrthoDB" id="10050244at2759"/>
<dbReference type="FunFam" id="3.20.20.70:FF:000037">
    <property type="entry name" value="Tryptophan synthase alpha chain"/>
    <property type="match status" value="1"/>
</dbReference>
<keyword evidence="7 11" id="KW-0663">Pyridoxal phosphate</keyword>
<dbReference type="EMBL" id="KV907498">
    <property type="protein sequence ID" value="OOF96808.1"/>
    <property type="molecule type" value="Genomic_DNA"/>
</dbReference>
<gene>
    <name evidence="13" type="ORF">ASPCADRAFT_167953</name>
</gene>
<evidence type="ECO:0000256" key="11">
    <source>
        <dbReference type="RuleBase" id="RU003663"/>
    </source>
</evidence>
<dbReference type="STRING" id="602072.A0A1R3RQR0"/>
<dbReference type="InterPro" id="IPR036052">
    <property type="entry name" value="TrpB-like_PALP_sf"/>
</dbReference>
<dbReference type="EC" id="4.2.1.20" evidence="4 11"/>
<proteinExistence type="inferred from homology"/>
<feature type="domain" description="Tryptophan synthase beta chain-like PALP" evidence="12">
    <location>
        <begin position="348"/>
        <end position="664"/>
    </location>
</feature>
<dbReference type="GO" id="GO:0005737">
    <property type="term" value="C:cytoplasm"/>
    <property type="evidence" value="ECO:0007669"/>
    <property type="project" value="TreeGrafter"/>
</dbReference>
<evidence type="ECO:0000256" key="7">
    <source>
        <dbReference type="ARBA" id="ARBA00022898"/>
    </source>
</evidence>
<dbReference type="Pfam" id="PF00291">
    <property type="entry name" value="PALP"/>
    <property type="match status" value="1"/>
</dbReference>
<dbReference type="PANTHER" id="PTHR48077">
    <property type="entry name" value="TRYPTOPHAN SYNTHASE-RELATED"/>
    <property type="match status" value="1"/>
</dbReference>
<dbReference type="PANTHER" id="PTHR48077:SF3">
    <property type="entry name" value="TRYPTOPHAN SYNTHASE"/>
    <property type="match status" value="1"/>
</dbReference>
<evidence type="ECO:0000313" key="14">
    <source>
        <dbReference type="Proteomes" id="UP000188318"/>
    </source>
</evidence>
<evidence type="ECO:0000256" key="2">
    <source>
        <dbReference type="ARBA" id="ARBA00003365"/>
    </source>
</evidence>
<dbReference type="HAMAP" id="MF_00133">
    <property type="entry name" value="Trp_synth_beta"/>
    <property type="match status" value="1"/>
</dbReference>
<organism evidence="13 14">
    <name type="scientific">Aspergillus carbonarius (strain ITEM 5010)</name>
    <dbReference type="NCBI Taxonomy" id="602072"/>
    <lineage>
        <taxon>Eukaryota</taxon>
        <taxon>Fungi</taxon>
        <taxon>Dikarya</taxon>
        <taxon>Ascomycota</taxon>
        <taxon>Pezizomycotina</taxon>
        <taxon>Eurotiomycetes</taxon>
        <taxon>Eurotiomycetidae</taxon>
        <taxon>Eurotiales</taxon>
        <taxon>Aspergillaceae</taxon>
        <taxon>Aspergillus</taxon>
        <taxon>Aspergillus subgen. Circumdati</taxon>
    </lineage>
</organism>
<evidence type="ECO:0000313" key="13">
    <source>
        <dbReference type="EMBL" id="OOF96808.1"/>
    </source>
</evidence>
<comment type="catalytic activity">
    <reaction evidence="10 11">
        <text>(1S,2R)-1-C-(indol-3-yl)glycerol 3-phosphate + L-serine = D-glyceraldehyde 3-phosphate + L-tryptophan + H2O</text>
        <dbReference type="Rhea" id="RHEA:10532"/>
        <dbReference type="ChEBI" id="CHEBI:15377"/>
        <dbReference type="ChEBI" id="CHEBI:33384"/>
        <dbReference type="ChEBI" id="CHEBI:57912"/>
        <dbReference type="ChEBI" id="CHEBI:58866"/>
        <dbReference type="ChEBI" id="CHEBI:59776"/>
        <dbReference type="EC" id="4.2.1.20"/>
    </reaction>
</comment>
<dbReference type="NCBIfam" id="TIGR00262">
    <property type="entry name" value="trpA"/>
    <property type="match status" value="1"/>
</dbReference>
<dbReference type="InterPro" id="IPR006654">
    <property type="entry name" value="Trp_synth_beta"/>
</dbReference>
<evidence type="ECO:0000259" key="12">
    <source>
        <dbReference type="Pfam" id="PF00291"/>
    </source>
</evidence>
<protein>
    <recommendedName>
        <fullName evidence="4 11">Tryptophan synthase</fullName>
        <ecNumber evidence="4 11">4.2.1.20</ecNumber>
    </recommendedName>
</protein>
<sequence length="713" mass="76470">MDHIRETFAQSKRKGRPVLVTFVTAGFPTPEETPDIMLGLQAGGTDIIELGLPFTDAVADGTVVQQASMTAIKNGVTVHSITLMVQEARKSGLHIPIVFVGYYNPILHYGEANLVADCSKAGVDGFIVVDLPAEDAVRFRNLCVGAGCSYIPIIAPCTPDDRIELLCCMADSFVYLVSRMGVTGMRSELDPELPGVVRKVKKLGGNPRVAVGFGIASRDQFLKITSVADGAIVGSCLLKDLARAPSGKRPEAARKFCLRMRGIPDHIDSSVNLGQDATRTSADQPIPRFVCQKKPSVTKRDVPGPYGGQYVPEAMWKCLSDLETSFKGTLKDPRFWEEYESYFPYVGRPSGLHKAPRLSAFAGGATIWLKREDLNHTGSHNINNALGQVLLARRLGKSKIIAETGVGYHGLATAAVCAKLDMKCTIYMGLHDMQHEAENVFMMRAMGATVLPVRSGSGSMCDAIDEAFRACIADSTHSHYVIGSAVGPHPLPTIVKTFQTVIGKETKTQFRQKTGTLPDAVVACVGAGSNAVGIFDPFIENKSVQIIGVERETEAAALASGSVGVLHGSKTYILQDEGGQISKPQSIFMGMNYPGVGPELANWKDSGRATFLSATGAQVLEGFRRMGELEGIIPALESSHAVWGAMQVAKQLGPGKNVVLCVSGRGDKQVQTVAEELLLLGPEIGWELPGRVTLEDGTWASSFQAVDSDLLHI</sequence>
<dbReference type="InterPro" id="IPR023026">
    <property type="entry name" value="Trp_synth_beta/beta-like"/>
</dbReference>
<accession>A0A1R3RQR0</accession>
<dbReference type="InterPro" id="IPR018204">
    <property type="entry name" value="Trp_synthase_alpha_AS"/>
</dbReference>
<dbReference type="PROSITE" id="PS00167">
    <property type="entry name" value="TRP_SYNTHASE_ALPHA"/>
    <property type="match status" value="1"/>
</dbReference>
<evidence type="ECO:0000256" key="5">
    <source>
        <dbReference type="ARBA" id="ARBA00022605"/>
    </source>
</evidence>
<dbReference type="CDD" id="cd06446">
    <property type="entry name" value="Trp-synth_B"/>
    <property type="match status" value="1"/>
</dbReference>
<evidence type="ECO:0000256" key="9">
    <source>
        <dbReference type="ARBA" id="ARBA00023239"/>
    </source>
</evidence>
<evidence type="ECO:0000256" key="4">
    <source>
        <dbReference type="ARBA" id="ARBA00012043"/>
    </source>
</evidence>
<dbReference type="Gene3D" id="3.20.20.70">
    <property type="entry name" value="Aldolase class I"/>
    <property type="match status" value="1"/>
</dbReference>
<keyword evidence="9 11" id="KW-0456">Lyase</keyword>
<dbReference type="CDD" id="cd04724">
    <property type="entry name" value="Tryptophan_synthase_alpha"/>
    <property type="match status" value="1"/>
</dbReference>
<evidence type="ECO:0000256" key="8">
    <source>
        <dbReference type="ARBA" id="ARBA00023141"/>
    </source>
</evidence>
<dbReference type="GO" id="GO:0004834">
    <property type="term" value="F:tryptophan synthase activity"/>
    <property type="evidence" value="ECO:0007669"/>
    <property type="project" value="UniProtKB-EC"/>
</dbReference>
<name>A0A1R3RQR0_ASPC5</name>
<dbReference type="AlphaFoldDB" id="A0A1R3RQR0"/>
<evidence type="ECO:0000256" key="10">
    <source>
        <dbReference type="ARBA" id="ARBA00049047"/>
    </source>
</evidence>
<dbReference type="InterPro" id="IPR011060">
    <property type="entry name" value="RibuloseP-bd_barrel"/>
</dbReference>
<dbReference type="SUPFAM" id="SSF51366">
    <property type="entry name" value="Ribulose-phoshate binding barrel"/>
    <property type="match status" value="1"/>
</dbReference>
<dbReference type="InterPro" id="IPR001926">
    <property type="entry name" value="TrpB-like_PALP"/>
</dbReference>
<evidence type="ECO:0000256" key="3">
    <source>
        <dbReference type="ARBA" id="ARBA00004733"/>
    </source>
</evidence>
<dbReference type="HAMAP" id="MF_00131">
    <property type="entry name" value="Trp_synth_alpha"/>
    <property type="match status" value="1"/>
</dbReference>
<dbReference type="InterPro" id="IPR002028">
    <property type="entry name" value="Trp_synthase_suA"/>
</dbReference>
<dbReference type="Pfam" id="PF00290">
    <property type="entry name" value="Trp_syntA"/>
    <property type="match status" value="1"/>
</dbReference>